<comment type="subcellular location">
    <subcellularLocation>
        <location evidence="1">Cell membrane</location>
        <topology evidence="1">Multi-pass membrane protein</topology>
    </subcellularLocation>
</comment>
<feature type="transmembrane region" description="Helical" evidence="6">
    <location>
        <begin position="152"/>
        <end position="172"/>
    </location>
</feature>
<evidence type="ECO:0000256" key="3">
    <source>
        <dbReference type="ARBA" id="ARBA00022692"/>
    </source>
</evidence>
<dbReference type="InterPro" id="IPR036259">
    <property type="entry name" value="MFS_trans_sf"/>
</dbReference>
<name>A0ABW4HNN6_9BACI</name>
<dbReference type="Pfam" id="PF11700">
    <property type="entry name" value="ATG22"/>
    <property type="match status" value="1"/>
</dbReference>
<feature type="transmembrane region" description="Helical" evidence="6">
    <location>
        <begin position="20"/>
        <end position="40"/>
    </location>
</feature>
<keyword evidence="5 6" id="KW-0472">Membrane</keyword>
<proteinExistence type="predicted"/>
<dbReference type="PANTHER" id="PTHR43826">
    <property type="entry name" value="GLUCOSE-6-PHOSPHATE EXCHANGER SLC37A4"/>
    <property type="match status" value="1"/>
</dbReference>
<evidence type="ECO:0000256" key="6">
    <source>
        <dbReference type="SAM" id="Phobius"/>
    </source>
</evidence>
<evidence type="ECO:0000256" key="1">
    <source>
        <dbReference type="ARBA" id="ARBA00004651"/>
    </source>
</evidence>
<dbReference type="RefSeq" id="WP_379595671.1">
    <property type="nucleotide sequence ID" value="NZ_JBHUDE010000005.1"/>
</dbReference>
<feature type="transmembrane region" description="Helical" evidence="6">
    <location>
        <begin position="113"/>
        <end position="131"/>
    </location>
</feature>
<evidence type="ECO:0000313" key="9">
    <source>
        <dbReference type="Proteomes" id="UP001597221"/>
    </source>
</evidence>
<feature type="transmembrane region" description="Helical" evidence="6">
    <location>
        <begin position="268"/>
        <end position="287"/>
    </location>
</feature>
<dbReference type="PANTHER" id="PTHR43826:SF3">
    <property type="entry name" value="GLUCOSE-6-PHOSPHATE EXCHANGER SLC37A4"/>
    <property type="match status" value="1"/>
</dbReference>
<keyword evidence="2" id="KW-0813">Transport</keyword>
<dbReference type="Proteomes" id="UP001597221">
    <property type="component" value="Unassembled WGS sequence"/>
</dbReference>
<dbReference type="InterPro" id="IPR020846">
    <property type="entry name" value="MFS_dom"/>
</dbReference>
<dbReference type="PIRSF" id="PIRSF002808">
    <property type="entry name" value="Hexose_phosphate_transp"/>
    <property type="match status" value="1"/>
</dbReference>
<reference evidence="9" key="1">
    <citation type="journal article" date="2019" name="Int. J. Syst. Evol. Microbiol.">
        <title>The Global Catalogue of Microorganisms (GCM) 10K type strain sequencing project: providing services to taxonomists for standard genome sequencing and annotation.</title>
        <authorList>
            <consortium name="The Broad Institute Genomics Platform"/>
            <consortium name="The Broad Institute Genome Sequencing Center for Infectious Disease"/>
            <person name="Wu L."/>
            <person name="Ma J."/>
        </authorList>
    </citation>
    <scope>NUCLEOTIDE SEQUENCE [LARGE SCALE GENOMIC DNA]</scope>
    <source>
        <strain evidence="9">CGMCC 1.12376</strain>
    </source>
</reference>
<gene>
    <name evidence="8" type="ORF">ACFSBH_01370</name>
</gene>
<organism evidence="8 9">
    <name type="scientific">Oceanobacillus luteolus</name>
    <dbReference type="NCBI Taxonomy" id="1274358"/>
    <lineage>
        <taxon>Bacteria</taxon>
        <taxon>Bacillati</taxon>
        <taxon>Bacillota</taxon>
        <taxon>Bacilli</taxon>
        <taxon>Bacillales</taxon>
        <taxon>Bacillaceae</taxon>
        <taxon>Oceanobacillus</taxon>
    </lineage>
</organism>
<feature type="transmembrane region" description="Helical" evidence="6">
    <location>
        <begin position="233"/>
        <end position="256"/>
    </location>
</feature>
<dbReference type="InterPro" id="IPR000849">
    <property type="entry name" value="Sugar_P_transporter"/>
</dbReference>
<evidence type="ECO:0000256" key="4">
    <source>
        <dbReference type="ARBA" id="ARBA00022989"/>
    </source>
</evidence>
<feature type="transmembrane region" description="Helical" evidence="6">
    <location>
        <begin position="60"/>
        <end position="80"/>
    </location>
</feature>
<dbReference type="EMBL" id="JBHUDE010000005">
    <property type="protein sequence ID" value="MFD1606320.1"/>
    <property type="molecule type" value="Genomic_DNA"/>
</dbReference>
<dbReference type="InterPro" id="IPR051337">
    <property type="entry name" value="OPA_Antiporter"/>
</dbReference>
<feature type="transmembrane region" description="Helical" evidence="6">
    <location>
        <begin position="324"/>
        <end position="348"/>
    </location>
</feature>
<dbReference type="PROSITE" id="PS50850">
    <property type="entry name" value="MFS"/>
    <property type="match status" value="1"/>
</dbReference>
<accession>A0ABW4HNN6</accession>
<feature type="transmembrane region" description="Helical" evidence="6">
    <location>
        <begin position="299"/>
        <end position="318"/>
    </location>
</feature>
<evidence type="ECO:0000313" key="8">
    <source>
        <dbReference type="EMBL" id="MFD1606320.1"/>
    </source>
</evidence>
<feature type="domain" description="Major facilitator superfamily (MFS) profile" evidence="7">
    <location>
        <begin position="26"/>
        <end position="414"/>
    </location>
</feature>
<evidence type="ECO:0000259" key="7">
    <source>
        <dbReference type="PROSITE" id="PS50850"/>
    </source>
</evidence>
<dbReference type="Pfam" id="PF07690">
    <property type="entry name" value="MFS_1"/>
    <property type="match status" value="1"/>
</dbReference>
<evidence type="ECO:0000256" key="5">
    <source>
        <dbReference type="ARBA" id="ARBA00023136"/>
    </source>
</evidence>
<protein>
    <submittedName>
        <fullName evidence="8">MFS transporter</fullName>
    </submittedName>
</protein>
<dbReference type="Gene3D" id="1.20.1250.20">
    <property type="entry name" value="MFS general substrate transporter like domains"/>
    <property type="match status" value="2"/>
</dbReference>
<dbReference type="InterPro" id="IPR024671">
    <property type="entry name" value="Atg22-like"/>
</dbReference>
<evidence type="ECO:0000256" key="2">
    <source>
        <dbReference type="ARBA" id="ARBA00022448"/>
    </source>
</evidence>
<feature type="transmembrane region" description="Helical" evidence="6">
    <location>
        <begin position="360"/>
        <end position="378"/>
    </location>
</feature>
<feature type="transmembrane region" description="Helical" evidence="6">
    <location>
        <begin position="184"/>
        <end position="202"/>
    </location>
</feature>
<dbReference type="SUPFAM" id="SSF103473">
    <property type="entry name" value="MFS general substrate transporter"/>
    <property type="match status" value="1"/>
</dbReference>
<keyword evidence="4 6" id="KW-1133">Transmembrane helix</keyword>
<sequence length="425" mass="46415">MAKAATEIPVKEQNEKKTLIPYWVKIVTIFFLGWVAIYATRSVLNPVMDNIQTEFGLSTSTLGLISSIFFLGYAAMNVPAGMLGDKIGKKRVVVPGVILFGIFAALTGMMPTFFMFITMWAMVGIFQGFYYGPSYGLSSESIPPKHITVGSAIINSGMAFGISIGYFISSYTVGELGMSWRAPFYIIAIPVILIGLLMMWVIKEKRKTKAEHQAEVDSGEKVKLGDLFKNRNLVLSYIVIFTAIYAFFVVVTWMPYYLQHARGITSGSVAFIASLVPWAAIPGSILFSWIADRMGKRRPVLLVMMPLSIIAIISIVAFDSMWVLYASLIGYGIFGKISTNPVLVAVVADNAPKHAYSTSFGVYNFIGMCGSILAPYITGFLTDVTGSLNMGFYFAGFLLIIGTIAAAMIKEDNRPNVEGAATANN</sequence>
<dbReference type="InterPro" id="IPR011701">
    <property type="entry name" value="MFS"/>
</dbReference>
<feature type="transmembrane region" description="Helical" evidence="6">
    <location>
        <begin position="92"/>
        <end position="107"/>
    </location>
</feature>
<feature type="transmembrane region" description="Helical" evidence="6">
    <location>
        <begin position="390"/>
        <end position="409"/>
    </location>
</feature>
<keyword evidence="3 6" id="KW-0812">Transmembrane</keyword>
<comment type="caution">
    <text evidence="8">The sequence shown here is derived from an EMBL/GenBank/DDBJ whole genome shotgun (WGS) entry which is preliminary data.</text>
</comment>
<keyword evidence="9" id="KW-1185">Reference proteome</keyword>